<dbReference type="PANTHER" id="PTHR11972:SF55">
    <property type="entry name" value="FERRIC REDUCTASE"/>
    <property type="match status" value="1"/>
</dbReference>
<dbReference type="GO" id="GO:0016491">
    <property type="term" value="F:oxidoreductase activity"/>
    <property type="evidence" value="ECO:0007669"/>
    <property type="project" value="UniProtKB-KW"/>
</dbReference>
<dbReference type="InterPro" id="IPR017927">
    <property type="entry name" value="FAD-bd_FR_type"/>
</dbReference>
<gene>
    <name evidence="9" type="ORF">N0F65_005761</name>
</gene>
<feature type="transmembrane region" description="Helical" evidence="7">
    <location>
        <begin position="700"/>
        <end position="721"/>
    </location>
</feature>
<dbReference type="Gene3D" id="3.40.50.80">
    <property type="entry name" value="Nucleotide-binding domain of ferredoxin-NADP reductase (FNR) module"/>
    <property type="match status" value="2"/>
</dbReference>
<dbReference type="InterPro" id="IPR013121">
    <property type="entry name" value="Fe_red_NAD-bd_6"/>
</dbReference>
<dbReference type="SUPFAM" id="SSF63380">
    <property type="entry name" value="Riboflavin synthase domain-like"/>
    <property type="match status" value="2"/>
</dbReference>
<dbReference type="InterPro" id="IPR050369">
    <property type="entry name" value="RBOH/FRE"/>
</dbReference>
<feature type="transmembrane region" description="Helical" evidence="7">
    <location>
        <begin position="182"/>
        <end position="204"/>
    </location>
</feature>
<evidence type="ECO:0000256" key="7">
    <source>
        <dbReference type="SAM" id="Phobius"/>
    </source>
</evidence>
<evidence type="ECO:0000259" key="8">
    <source>
        <dbReference type="PROSITE" id="PS51384"/>
    </source>
</evidence>
<dbReference type="SFLD" id="SFLDS00052">
    <property type="entry name" value="Ferric_Reductase_Domain"/>
    <property type="match status" value="2"/>
</dbReference>
<comment type="caution">
    <text evidence="9">The sequence shown here is derived from an EMBL/GenBank/DDBJ whole genome shotgun (WGS) entry which is preliminary data.</text>
</comment>
<dbReference type="EMBL" id="DAKRPA010000103">
    <property type="protein sequence ID" value="DAZ98577.1"/>
    <property type="molecule type" value="Genomic_DNA"/>
</dbReference>
<feature type="transmembrane region" description="Helical" evidence="7">
    <location>
        <begin position="277"/>
        <end position="294"/>
    </location>
</feature>
<feature type="domain" description="FAD-binding FR-type" evidence="8">
    <location>
        <begin position="356"/>
        <end position="467"/>
    </location>
</feature>
<evidence type="ECO:0000256" key="5">
    <source>
        <dbReference type="ARBA" id="ARBA00023136"/>
    </source>
</evidence>
<evidence type="ECO:0000256" key="3">
    <source>
        <dbReference type="ARBA" id="ARBA00022989"/>
    </source>
</evidence>
<evidence type="ECO:0000256" key="2">
    <source>
        <dbReference type="ARBA" id="ARBA00022692"/>
    </source>
</evidence>
<dbReference type="Pfam" id="PF08030">
    <property type="entry name" value="NAD_binding_6"/>
    <property type="match status" value="2"/>
</dbReference>
<dbReference type="CDD" id="cd06186">
    <property type="entry name" value="NOX_Duox_like_FAD_NADP"/>
    <property type="match status" value="2"/>
</dbReference>
<dbReference type="PANTHER" id="PTHR11972">
    <property type="entry name" value="NADPH OXIDASE"/>
    <property type="match status" value="1"/>
</dbReference>
<dbReference type="InterPro" id="IPR017938">
    <property type="entry name" value="Riboflavin_synthase-like_b-brl"/>
</dbReference>
<dbReference type="SFLD" id="SFLDG01168">
    <property type="entry name" value="Ferric_reductase_subgroup_(FRE"/>
    <property type="match status" value="1"/>
</dbReference>
<keyword evidence="2 7" id="KW-0812">Transmembrane</keyword>
<dbReference type="Pfam" id="PF08022">
    <property type="entry name" value="FAD_binding_8"/>
    <property type="match status" value="2"/>
</dbReference>
<accession>A0AAV2YZL6</accession>
<dbReference type="AlphaFoldDB" id="A0AAV2YZL6"/>
<reference evidence="9" key="2">
    <citation type="journal article" date="2023" name="Microbiol Resour">
        <title>Decontamination and Annotation of the Draft Genome Sequence of the Oomycete Lagenidium giganteum ARSEF 373.</title>
        <authorList>
            <person name="Morgan W.R."/>
            <person name="Tartar A."/>
        </authorList>
    </citation>
    <scope>NUCLEOTIDE SEQUENCE</scope>
    <source>
        <strain evidence="9">ARSEF 373</strain>
    </source>
</reference>
<feature type="non-terminal residue" evidence="9">
    <location>
        <position position="1"/>
    </location>
</feature>
<feature type="transmembrane region" description="Helical" evidence="7">
    <location>
        <begin position="733"/>
        <end position="756"/>
    </location>
</feature>
<protein>
    <recommendedName>
        <fullName evidence="8">FAD-binding FR-type domain-containing protein</fullName>
    </recommendedName>
</protein>
<dbReference type="Gene3D" id="2.40.30.10">
    <property type="entry name" value="Translation factors"/>
    <property type="match status" value="1"/>
</dbReference>
<feature type="transmembrane region" description="Helical" evidence="7">
    <location>
        <begin position="839"/>
        <end position="863"/>
    </location>
</feature>
<comment type="subcellular location">
    <subcellularLocation>
        <location evidence="1">Membrane</location>
        <topology evidence="1">Multi-pass membrane protein</topology>
    </subcellularLocation>
</comment>
<dbReference type="PROSITE" id="PS51384">
    <property type="entry name" value="FAD_FR"/>
    <property type="match status" value="2"/>
</dbReference>
<evidence type="ECO:0000256" key="6">
    <source>
        <dbReference type="SAM" id="MobiDB-lite"/>
    </source>
</evidence>
<feature type="compositionally biased region" description="Polar residues" evidence="6">
    <location>
        <begin position="1"/>
        <end position="14"/>
    </location>
</feature>
<feature type="transmembrane region" description="Helical" evidence="7">
    <location>
        <begin position="216"/>
        <end position="234"/>
    </location>
</feature>
<feature type="region of interest" description="Disordered" evidence="6">
    <location>
        <begin position="1"/>
        <end position="26"/>
    </location>
</feature>
<dbReference type="Pfam" id="PF01794">
    <property type="entry name" value="Ferric_reduct"/>
    <property type="match status" value="2"/>
</dbReference>
<keyword evidence="3 7" id="KW-1133">Transmembrane helix</keyword>
<dbReference type="InterPro" id="IPR013130">
    <property type="entry name" value="Fe3_Rdtase_TM_dom"/>
</dbReference>
<feature type="transmembrane region" description="Helical" evidence="7">
    <location>
        <begin position="306"/>
        <end position="333"/>
    </location>
</feature>
<organism evidence="9 10">
    <name type="scientific">Lagenidium giganteum</name>
    <dbReference type="NCBI Taxonomy" id="4803"/>
    <lineage>
        <taxon>Eukaryota</taxon>
        <taxon>Sar</taxon>
        <taxon>Stramenopiles</taxon>
        <taxon>Oomycota</taxon>
        <taxon>Peronosporomycetes</taxon>
        <taxon>Pythiales</taxon>
        <taxon>Pythiaceae</taxon>
    </lineage>
</organism>
<dbReference type="GO" id="GO:0005886">
    <property type="term" value="C:plasma membrane"/>
    <property type="evidence" value="ECO:0007669"/>
    <property type="project" value="TreeGrafter"/>
</dbReference>
<evidence type="ECO:0000256" key="4">
    <source>
        <dbReference type="ARBA" id="ARBA00023002"/>
    </source>
</evidence>
<keyword evidence="4" id="KW-0560">Oxidoreductase</keyword>
<dbReference type="Proteomes" id="UP001146120">
    <property type="component" value="Unassembled WGS sequence"/>
</dbReference>
<keyword evidence="10" id="KW-1185">Reference proteome</keyword>
<reference evidence="9" key="1">
    <citation type="submission" date="2022-11" db="EMBL/GenBank/DDBJ databases">
        <authorList>
            <person name="Morgan W.R."/>
            <person name="Tartar A."/>
        </authorList>
    </citation>
    <scope>NUCLEOTIDE SEQUENCE</scope>
    <source>
        <strain evidence="9">ARSEF 373</strain>
    </source>
</reference>
<sequence length="1166" mass="128772">PESYEGQTTATTNEGIGRAASHEDAHSIGGAAERGRVWCRDIPLFAARPPRDRHDRAICTPVMSGTTSVPASPSADGSLPLTPVTAYTARTTVNADAAVFVQDDNASRCGFQRWQQRYRRWIAVRHQLSATVFARPIPFCTAKLHFKLGDLLLTGPVILGVTAWSCISVSQFDTQGSGTPPMLTMIAVFALAVRNNSPVLALTGLSFERALFYHRLMGLVTFVLTSLHGLSWLLPDQGIGGGRRRLQQQQHTDKRRVSDDGSVQQAWLSVPEHSGAVLFYLMLALVLLSVNFVRRRFFELFLRMHWLLFLAIIVFCIIHGAATILAGVVPWFLDAVFRFACVVPRNSKLTRSLTTGTEPAERLIQITKLPGDCLRIQFPRVHTGNAQAFEYEAGQYLFICIPSIAKLEWHPFTISSAPHEDLVTLHIRVQGNWTRKLSAAINSVVGETEIWQSPVLIDGPYGEVSIDVFNPTVYRHVVLFSGGIGVTPMQSIASQLSHESRPSLRRLWFVWSIRDCTMLDAMTHKSISNSSSTLGHLFAARRQSEVLVTDVYITQPADRESIDHPLADMLHVGTRPDVLATLLSMGHEAKEMKQQRVAVLVCGPPSMVASVVVQSLLAQKELGIAFDPSTPTAAYAAAPPDEHASSSTTSTTGSRWAYWWHEWRRRRQQWIALRFQLSRSLFARPVPFCTAQFDAKFGDLLVTLPLVVILVAWSCVTTAQLDTKSSGTPPQLLLLLVFALAVRNNAVLLTATGLSFERALFYLRAFGVVAFALTGSTGCRGSASNDHVLRQREHVQHDDKGFLSQAHSGAVLFYAMLALSLLSLNVIRRKFFDLFLRLHWALFLVILFFSVIHGAGLVLVGAIPRLIDVVFRHFVLTPTYAHGKTRLATIAAFEWHPFTISSAPYEDMVTLHIRVQGDWTRRVMDAFPIAMLGQSVPFPFPVQLDGPYGEVSVDIMNADVYGHVALFAGGIGVTPMVSIAKQLYHDQATGGRMMLDSMRFVWSVRTREMIDAMVAPQTAADSAKVEAQLGQFAFTNSTVPPVTSELYVTHEVAVRDGRLNDVVHCSKRPDIYSVLYSMGEQALAAGSQRVAVLVCGPGGMSTEVCAKSLAVAKQLQVAFVLCIKKRSSFESSIKWHFSEQARAAPIFRDPRFESSELIQVPCWGGT</sequence>
<feature type="domain" description="FAD-binding FR-type" evidence="8">
    <location>
        <begin position="575"/>
        <end position="954"/>
    </location>
</feature>
<name>A0AAV2YZL6_9STRA</name>
<dbReference type="SUPFAM" id="SSF52343">
    <property type="entry name" value="Ferredoxin reductase-like, C-terminal NADP-linked domain"/>
    <property type="match status" value="2"/>
</dbReference>
<feature type="transmembrane region" description="Helical" evidence="7">
    <location>
        <begin position="151"/>
        <end position="170"/>
    </location>
</feature>
<feature type="transmembrane region" description="Helical" evidence="7">
    <location>
        <begin position="806"/>
        <end position="827"/>
    </location>
</feature>
<dbReference type="InterPro" id="IPR013112">
    <property type="entry name" value="FAD-bd_8"/>
</dbReference>
<evidence type="ECO:0000313" key="10">
    <source>
        <dbReference type="Proteomes" id="UP001146120"/>
    </source>
</evidence>
<keyword evidence="5 7" id="KW-0472">Membrane</keyword>
<evidence type="ECO:0000256" key="1">
    <source>
        <dbReference type="ARBA" id="ARBA00004141"/>
    </source>
</evidence>
<proteinExistence type="predicted"/>
<evidence type="ECO:0000313" key="9">
    <source>
        <dbReference type="EMBL" id="DAZ98577.1"/>
    </source>
</evidence>
<dbReference type="InterPro" id="IPR039261">
    <property type="entry name" value="FNR_nucleotide-bd"/>
</dbReference>